<comment type="caution">
    <text evidence="2">The sequence shown here is derived from an EMBL/GenBank/DDBJ whole genome shotgun (WGS) entry which is preliminary data.</text>
</comment>
<sequence>MGACIARCWPLIADPRYQPVRSRYLRHDETVQLEFIDEETQPRRSPLSLSARFVALLARLRPKADDEVELTPHLEQQDTSDPPTIHPSVRVAPVSSEELRWWGVHGVPGSLPSLTEPDSPPTNSLDLEWEPEAGLARESRDSLGEEEASQTAESSSWVPRSCSSTPNSLEWDFRASTLSLRGGMDDETWHHTDMETEQLLQEIEQLAARALADTGHGLQPPPR</sequence>
<evidence type="ECO:0000313" key="3">
    <source>
        <dbReference type="Proteomes" id="UP001445076"/>
    </source>
</evidence>
<dbReference type="AlphaFoldDB" id="A0AAW0XLR3"/>
<reference evidence="2 3" key="1">
    <citation type="journal article" date="2024" name="BMC Genomics">
        <title>Genome assembly of redclaw crayfish (Cherax quadricarinatus) provides insights into its immune adaptation and hypoxia tolerance.</title>
        <authorList>
            <person name="Liu Z."/>
            <person name="Zheng J."/>
            <person name="Li H."/>
            <person name="Fang K."/>
            <person name="Wang S."/>
            <person name="He J."/>
            <person name="Zhou D."/>
            <person name="Weng S."/>
            <person name="Chi M."/>
            <person name="Gu Z."/>
            <person name="He J."/>
            <person name="Li F."/>
            <person name="Wang M."/>
        </authorList>
    </citation>
    <scope>NUCLEOTIDE SEQUENCE [LARGE SCALE GENOMIC DNA]</scope>
    <source>
        <strain evidence="2">ZL_2023a</strain>
    </source>
</reference>
<feature type="region of interest" description="Disordered" evidence="1">
    <location>
        <begin position="109"/>
        <end position="169"/>
    </location>
</feature>
<accession>A0AAW0XLR3</accession>
<protein>
    <submittedName>
        <fullName evidence="2">Uncharacterized protein</fullName>
    </submittedName>
</protein>
<evidence type="ECO:0000313" key="2">
    <source>
        <dbReference type="EMBL" id="KAK8744802.1"/>
    </source>
</evidence>
<evidence type="ECO:0000256" key="1">
    <source>
        <dbReference type="SAM" id="MobiDB-lite"/>
    </source>
</evidence>
<feature type="compositionally biased region" description="Polar residues" evidence="1">
    <location>
        <begin position="157"/>
        <end position="168"/>
    </location>
</feature>
<dbReference type="EMBL" id="JARKIK010000021">
    <property type="protein sequence ID" value="KAK8744802.1"/>
    <property type="molecule type" value="Genomic_DNA"/>
</dbReference>
<gene>
    <name evidence="2" type="ORF">OTU49_000621</name>
</gene>
<keyword evidence="3" id="KW-1185">Reference proteome</keyword>
<name>A0AAW0XLR3_CHEQU</name>
<organism evidence="2 3">
    <name type="scientific">Cherax quadricarinatus</name>
    <name type="common">Australian red claw crayfish</name>
    <dbReference type="NCBI Taxonomy" id="27406"/>
    <lineage>
        <taxon>Eukaryota</taxon>
        <taxon>Metazoa</taxon>
        <taxon>Ecdysozoa</taxon>
        <taxon>Arthropoda</taxon>
        <taxon>Crustacea</taxon>
        <taxon>Multicrustacea</taxon>
        <taxon>Malacostraca</taxon>
        <taxon>Eumalacostraca</taxon>
        <taxon>Eucarida</taxon>
        <taxon>Decapoda</taxon>
        <taxon>Pleocyemata</taxon>
        <taxon>Astacidea</taxon>
        <taxon>Parastacoidea</taxon>
        <taxon>Parastacidae</taxon>
        <taxon>Cherax</taxon>
    </lineage>
</organism>
<proteinExistence type="predicted"/>
<dbReference type="Proteomes" id="UP001445076">
    <property type="component" value="Unassembled WGS sequence"/>
</dbReference>